<sequence>MKPISFQNITYSQMNFEQVFSHITSFMKDDPLGNYKLMLGTDSQIHTDHTRFITGIVIHRVGKGAWACFHKEIIPRKMRVLHERISYETTLTEEVASLFTKDKMDQLIEIILPNIYQNASFTVEGHIDIGSGERNKTRAYVNEMVGRIESLGFEPKIKPHSITASGYANKYTK</sequence>
<dbReference type="InterPro" id="IPR007405">
    <property type="entry name" value="Phage_KVP40_Orf299"/>
</dbReference>
<dbReference type="PANTHER" id="PTHR39961">
    <property type="entry name" value="HYPOTHETICAL CYTOSOLIC PROTEIN"/>
    <property type="match status" value="1"/>
</dbReference>
<organism evidence="1 2">
    <name type="scientific">Halobacillus seohaensis</name>
    <dbReference type="NCBI Taxonomy" id="447421"/>
    <lineage>
        <taxon>Bacteria</taxon>
        <taxon>Bacillati</taxon>
        <taxon>Bacillota</taxon>
        <taxon>Bacilli</taxon>
        <taxon>Bacillales</taxon>
        <taxon>Bacillaceae</taxon>
        <taxon>Halobacillus</taxon>
    </lineage>
</organism>
<dbReference type="EMBL" id="JBHSZV010000020">
    <property type="protein sequence ID" value="MFC7061947.1"/>
    <property type="molecule type" value="Genomic_DNA"/>
</dbReference>
<keyword evidence="2" id="KW-1185">Reference proteome</keyword>
<evidence type="ECO:0000313" key="1">
    <source>
        <dbReference type="EMBL" id="MFC7061947.1"/>
    </source>
</evidence>
<dbReference type="RefSeq" id="WP_204709787.1">
    <property type="nucleotide sequence ID" value="NZ_JBHSZV010000020.1"/>
</dbReference>
<protein>
    <submittedName>
        <fullName evidence="1">Ribonuclease H-like YkuK family protein</fullName>
    </submittedName>
</protein>
<name>A0ABW2EI56_9BACI</name>
<evidence type="ECO:0000313" key="2">
    <source>
        <dbReference type="Proteomes" id="UP001596410"/>
    </source>
</evidence>
<accession>A0ABW2EI56</accession>
<gene>
    <name evidence="1" type="ORF">ACFQIC_08755</name>
</gene>
<dbReference type="PANTHER" id="PTHR39961:SF1">
    <property type="entry name" value="DUF458 DOMAIN-CONTAINING PROTEIN"/>
    <property type="match status" value="1"/>
</dbReference>
<comment type="caution">
    <text evidence="1">The sequence shown here is derived from an EMBL/GenBank/DDBJ whole genome shotgun (WGS) entry which is preliminary data.</text>
</comment>
<dbReference type="Pfam" id="PF04308">
    <property type="entry name" value="RNaseH_like"/>
    <property type="match status" value="1"/>
</dbReference>
<reference evidence="2" key="1">
    <citation type="journal article" date="2019" name="Int. J. Syst. Evol. Microbiol.">
        <title>The Global Catalogue of Microorganisms (GCM) 10K type strain sequencing project: providing services to taxonomists for standard genome sequencing and annotation.</title>
        <authorList>
            <consortium name="The Broad Institute Genomics Platform"/>
            <consortium name="The Broad Institute Genome Sequencing Center for Infectious Disease"/>
            <person name="Wu L."/>
            <person name="Ma J."/>
        </authorList>
    </citation>
    <scope>NUCLEOTIDE SEQUENCE [LARGE SCALE GENOMIC DNA]</scope>
    <source>
        <strain evidence="2">CGMCC 4.1621</strain>
    </source>
</reference>
<dbReference type="Proteomes" id="UP001596410">
    <property type="component" value="Unassembled WGS sequence"/>
</dbReference>
<proteinExistence type="predicted"/>